<accession>A0ACC0MFI7</accession>
<organism evidence="1 2">
    <name type="scientific">Rhododendron molle</name>
    <name type="common">Chinese azalea</name>
    <name type="synonym">Azalea mollis</name>
    <dbReference type="NCBI Taxonomy" id="49168"/>
    <lineage>
        <taxon>Eukaryota</taxon>
        <taxon>Viridiplantae</taxon>
        <taxon>Streptophyta</taxon>
        <taxon>Embryophyta</taxon>
        <taxon>Tracheophyta</taxon>
        <taxon>Spermatophyta</taxon>
        <taxon>Magnoliopsida</taxon>
        <taxon>eudicotyledons</taxon>
        <taxon>Gunneridae</taxon>
        <taxon>Pentapetalae</taxon>
        <taxon>asterids</taxon>
        <taxon>Ericales</taxon>
        <taxon>Ericaceae</taxon>
        <taxon>Ericoideae</taxon>
        <taxon>Rhodoreae</taxon>
        <taxon>Rhododendron</taxon>
    </lineage>
</organism>
<comment type="caution">
    <text evidence="1">The sequence shown here is derived from an EMBL/GenBank/DDBJ whole genome shotgun (WGS) entry which is preliminary data.</text>
</comment>
<reference evidence="1" key="1">
    <citation type="submission" date="2022-02" db="EMBL/GenBank/DDBJ databases">
        <title>Plant Genome Project.</title>
        <authorList>
            <person name="Zhang R.-G."/>
        </authorList>
    </citation>
    <scope>NUCLEOTIDE SEQUENCE</scope>
    <source>
        <strain evidence="1">AT1</strain>
    </source>
</reference>
<dbReference type="EMBL" id="CM046396">
    <property type="protein sequence ID" value="KAI8539808.1"/>
    <property type="molecule type" value="Genomic_DNA"/>
</dbReference>
<gene>
    <name evidence="1" type="ORF">RHMOL_Rhmol09G0211700</name>
</gene>
<proteinExistence type="predicted"/>
<name>A0ACC0MFI7_RHOML</name>
<evidence type="ECO:0000313" key="1">
    <source>
        <dbReference type="EMBL" id="KAI8539808.1"/>
    </source>
</evidence>
<sequence>MNRNRIILDKAQAIWTCNKIMGLGYDGEEDEVISKFADMDDSTVSAWESGFGHDMPDDSTVSYVSLPRKPAYRHKPCRALGPLSYPECSA</sequence>
<protein>
    <submittedName>
        <fullName evidence="1">Uncharacterized protein</fullName>
    </submittedName>
</protein>
<keyword evidence="2" id="KW-1185">Reference proteome</keyword>
<dbReference type="Proteomes" id="UP001062846">
    <property type="component" value="Chromosome 9"/>
</dbReference>
<evidence type="ECO:0000313" key="2">
    <source>
        <dbReference type="Proteomes" id="UP001062846"/>
    </source>
</evidence>